<dbReference type="EMBL" id="JXAK01000024">
    <property type="protein sequence ID" value="KIL40232.1"/>
    <property type="molecule type" value="Genomic_DNA"/>
</dbReference>
<organism evidence="2 3">
    <name type="scientific">Gordoniibacillus kamchatkensis</name>
    <dbReference type="NCBI Taxonomy" id="1590651"/>
    <lineage>
        <taxon>Bacteria</taxon>
        <taxon>Bacillati</taxon>
        <taxon>Bacillota</taxon>
        <taxon>Bacilli</taxon>
        <taxon>Bacillales</taxon>
        <taxon>Paenibacillaceae</taxon>
        <taxon>Gordoniibacillus</taxon>
    </lineage>
</organism>
<dbReference type="Proteomes" id="UP000031967">
    <property type="component" value="Unassembled WGS sequence"/>
</dbReference>
<name>A0ABR5AGV6_9BACL</name>
<feature type="transmembrane region" description="Helical" evidence="1">
    <location>
        <begin position="86"/>
        <end position="106"/>
    </location>
</feature>
<keyword evidence="1" id="KW-1133">Transmembrane helix</keyword>
<evidence type="ECO:0000256" key="1">
    <source>
        <dbReference type="SAM" id="Phobius"/>
    </source>
</evidence>
<keyword evidence="3" id="KW-1185">Reference proteome</keyword>
<protein>
    <recommendedName>
        <fullName evidence="4">Transposase</fullName>
    </recommendedName>
</protein>
<evidence type="ECO:0000313" key="2">
    <source>
        <dbReference type="EMBL" id="KIL40232.1"/>
    </source>
</evidence>
<gene>
    <name evidence="2" type="ORF">SD70_14800</name>
</gene>
<proteinExistence type="predicted"/>
<accession>A0ABR5AGV6</accession>
<evidence type="ECO:0000313" key="3">
    <source>
        <dbReference type="Proteomes" id="UP000031967"/>
    </source>
</evidence>
<keyword evidence="1" id="KW-0812">Transmembrane</keyword>
<comment type="caution">
    <text evidence="2">The sequence shown here is derived from an EMBL/GenBank/DDBJ whole genome shotgun (WGS) entry which is preliminary data.</text>
</comment>
<keyword evidence="1" id="KW-0472">Membrane</keyword>
<sequence length="166" mass="19203">MRTGNKYLRYYLVQVADSVRKHDAEYGEFYQKKYDEVPKHKNKRALVLSARKLVRLVFMGDTGRKNDTGVVRAIPLSGFKCIRHPLIVCLIALHALLLTAGVGHFYKSQLYPVLRHMNDALVVWARRKYKKLAKHKTRAIRWLGRLAKNLPHLFAHWQMGIVPATG</sequence>
<reference evidence="2 3" key="1">
    <citation type="submission" date="2014-12" db="EMBL/GenBank/DDBJ databases">
        <title>Draft genome sequence of Paenibacillus kamchatkensis strain B-2647.</title>
        <authorList>
            <person name="Karlyshev A.V."/>
            <person name="Kudryashova E.B."/>
        </authorList>
    </citation>
    <scope>NUCLEOTIDE SEQUENCE [LARGE SCALE GENOMIC DNA]</scope>
    <source>
        <strain evidence="2 3">VKM B-2647</strain>
    </source>
</reference>
<evidence type="ECO:0008006" key="4">
    <source>
        <dbReference type="Google" id="ProtNLM"/>
    </source>
</evidence>